<dbReference type="PROSITE" id="PS51387">
    <property type="entry name" value="FAD_PCMH"/>
    <property type="match status" value="1"/>
</dbReference>
<dbReference type="GO" id="GO:0008720">
    <property type="term" value="F:D-lactate dehydrogenase (NAD+) activity"/>
    <property type="evidence" value="ECO:0007669"/>
    <property type="project" value="TreeGrafter"/>
</dbReference>
<organism evidence="15 16">
    <name type="scientific">Oceanisphaera avium</name>
    <dbReference type="NCBI Taxonomy" id="1903694"/>
    <lineage>
        <taxon>Bacteria</taxon>
        <taxon>Pseudomonadati</taxon>
        <taxon>Pseudomonadota</taxon>
        <taxon>Gammaproteobacteria</taxon>
        <taxon>Aeromonadales</taxon>
        <taxon>Aeromonadaceae</taxon>
        <taxon>Oceanisphaera</taxon>
    </lineage>
</organism>
<dbReference type="InterPro" id="IPR016164">
    <property type="entry name" value="FAD-linked_Oxase-like_C"/>
</dbReference>
<dbReference type="SUPFAM" id="SSF55103">
    <property type="entry name" value="FAD-linked oxidases, C-terminal domain"/>
    <property type="match status" value="1"/>
</dbReference>
<dbReference type="Gene3D" id="1.10.1060.10">
    <property type="entry name" value="Alpha-helical ferredoxin"/>
    <property type="match status" value="1"/>
</dbReference>
<dbReference type="AlphaFoldDB" id="A0A1Y0D021"/>
<evidence type="ECO:0000256" key="11">
    <source>
        <dbReference type="SAM" id="Coils"/>
    </source>
</evidence>
<keyword evidence="11" id="KW-0175">Coiled coil</keyword>
<feature type="region of interest" description="Disordered" evidence="12">
    <location>
        <begin position="703"/>
        <end position="724"/>
    </location>
</feature>
<evidence type="ECO:0000256" key="12">
    <source>
        <dbReference type="SAM" id="MobiDB-lite"/>
    </source>
</evidence>
<comment type="cofactor">
    <cofactor evidence="1">
        <name>FAD</name>
        <dbReference type="ChEBI" id="CHEBI:57692"/>
    </cofactor>
</comment>
<feature type="domain" description="4Fe-4S ferredoxin-type" evidence="13">
    <location>
        <begin position="540"/>
        <end position="571"/>
    </location>
</feature>
<dbReference type="EC" id="1.1.2.4" evidence="10"/>
<keyword evidence="9" id="KW-0411">Iron-sulfur</keyword>
<dbReference type="GO" id="GO:0004458">
    <property type="term" value="F:D-lactate dehydrogenase (cytochrome) activity"/>
    <property type="evidence" value="ECO:0007669"/>
    <property type="project" value="UniProtKB-EC"/>
</dbReference>
<dbReference type="SUPFAM" id="SSF46548">
    <property type="entry name" value="alpha-helical ferredoxin"/>
    <property type="match status" value="1"/>
</dbReference>
<keyword evidence="16" id="KW-1185">Reference proteome</keyword>
<dbReference type="PANTHER" id="PTHR11748">
    <property type="entry name" value="D-LACTATE DEHYDROGENASE"/>
    <property type="match status" value="1"/>
</dbReference>
<keyword evidence="3" id="KW-0285">Flavoprotein</keyword>
<evidence type="ECO:0000256" key="9">
    <source>
        <dbReference type="ARBA" id="ARBA00023014"/>
    </source>
</evidence>
<evidence type="ECO:0000256" key="4">
    <source>
        <dbReference type="ARBA" id="ARBA00022723"/>
    </source>
</evidence>
<accession>A0A1Y0D021</accession>
<evidence type="ECO:0000259" key="13">
    <source>
        <dbReference type="PROSITE" id="PS51379"/>
    </source>
</evidence>
<dbReference type="Gene3D" id="3.30.70.2190">
    <property type="match status" value="1"/>
</dbReference>
<dbReference type="PROSITE" id="PS51379">
    <property type="entry name" value="4FE4S_FER_2"/>
    <property type="match status" value="1"/>
</dbReference>
<evidence type="ECO:0000256" key="5">
    <source>
        <dbReference type="ARBA" id="ARBA00022827"/>
    </source>
</evidence>
<dbReference type="Gene3D" id="3.30.465.10">
    <property type="match status" value="1"/>
</dbReference>
<dbReference type="InterPro" id="IPR009051">
    <property type="entry name" value="Helical_ferredxn"/>
</dbReference>
<dbReference type="Pfam" id="PF02913">
    <property type="entry name" value="FAD-oxidase_C"/>
    <property type="match status" value="1"/>
</dbReference>
<dbReference type="Proteomes" id="UP000243793">
    <property type="component" value="Chromosome"/>
</dbReference>
<evidence type="ECO:0000313" key="15">
    <source>
        <dbReference type="EMBL" id="ART80477.1"/>
    </source>
</evidence>
<keyword evidence="6" id="KW-0809">Transit peptide</keyword>
<dbReference type="SUPFAM" id="SSF56176">
    <property type="entry name" value="FAD-binding/transporter-associated domain-like"/>
    <property type="match status" value="1"/>
</dbReference>
<dbReference type="FunFam" id="1.10.1060.10:FF:000019">
    <property type="entry name" value="Oxidoreductase/iron-sulfur cluster-binding protein"/>
    <property type="match status" value="1"/>
</dbReference>
<evidence type="ECO:0000256" key="7">
    <source>
        <dbReference type="ARBA" id="ARBA00023002"/>
    </source>
</evidence>
<keyword evidence="7" id="KW-0560">Oxidoreductase</keyword>
<dbReference type="InterPro" id="IPR016167">
    <property type="entry name" value="FAD-bd_PCMH_sub1"/>
</dbReference>
<dbReference type="InterPro" id="IPR004113">
    <property type="entry name" value="FAD-bd_oxidored_4_C"/>
</dbReference>
<dbReference type="InterPro" id="IPR017900">
    <property type="entry name" value="4Fe4S_Fe_S_CS"/>
</dbReference>
<evidence type="ECO:0000256" key="8">
    <source>
        <dbReference type="ARBA" id="ARBA00023004"/>
    </source>
</evidence>
<evidence type="ECO:0000256" key="10">
    <source>
        <dbReference type="ARBA" id="ARBA00038897"/>
    </source>
</evidence>
<protein>
    <recommendedName>
        <fullName evidence="10">D-lactate dehydrogenase (cytochrome)</fullName>
        <ecNumber evidence="10">1.1.2.4</ecNumber>
    </recommendedName>
</protein>
<dbReference type="InterPro" id="IPR036318">
    <property type="entry name" value="FAD-bd_PCMH-like_sf"/>
</dbReference>
<dbReference type="PROSITE" id="PS00198">
    <property type="entry name" value="4FE4S_FER_1"/>
    <property type="match status" value="1"/>
</dbReference>
<dbReference type="InterPro" id="IPR016171">
    <property type="entry name" value="Vanillyl_alc_oxidase_C-sub2"/>
</dbReference>
<dbReference type="Gene3D" id="3.30.43.10">
    <property type="entry name" value="Uridine Diphospho-n-acetylenolpyruvylglucosamine Reductase, domain 2"/>
    <property type="match status" value="1"/>
</dbReference>
<dbReference type="GO" id="GO:0051536">
    <property type="term" value="F:iron-sulfur cluster binding"/>
    <property type="evidence" value="ECO:0007669"/>
    <property type="project" value="UniProtKB-KW"/>
</dbReference>
<reference evidence="16" key="1">
    <citation type="submission" date="2017-05" db="EMBL/GenBank/DDBJ databases">
        <authorList>
            <person name="Sung H."/>
        </authorList>
    </citation>
    <scope>NUCLEOTIDE SEQUENCE [LARGE SCALE GENOMIC DNA]</scope>
    <source>
        <strain evidence="16">AMac2203</strain>
    </source>
</reference>
<dbReference type="InterPro" id="IPR016166">
    <property type="entry name" value="FAD-bd_PCMH"/>
</dbReference>
<dbReference type="Pfam" id="PF13183">
    <property type="entry name" value="Fer4_8"/>
    <property type="match status" value="1"/>
</dbReference>
<gene>
    <name evidence="15" type="ORF">CBP12_10280</name>
</gene>
<dbReference type="EMBL" id="CP021376">
    <property type="protein sequence ID" value="ART80477.1"/>
    <property type="molecule type" value="Genomic_DNA"/>
</dbReference>
<name>A0A1Y0D021_9GAMM</name>
<dbReference type="PANTHER" id="PTHR11748:SF111">
    <property type="entry name" value="D-LACTATE DEHYDROGENASE, MITOCHONDRIAL-RELATED"/>
    <property type="match status" value="1"/>
</dbReference>
<comment type="similarity">
    <text evidence="2">Belongs to the FAD-binding oxidoreductase/transferase type 4 family.</text>
</comment>
<dbReference type="Gene3D" id="3.30.70.2740">
    <property type="match status" value="1"/>
</dbReference>
<dbReference type="InterPro" id="IPR016169">
    <property type="entry name" value="FAD-bd_PCMH_sub2"/>
</dbReference>
<keyword evidence="4" id="KW-0479">Metal-binding</keyword>
<evidence type="ECO:0000259" key="14">
    <source>
        <dbReference type="PROSITE" id="PS51387"/>
    </source>
</evidence>
<keyword evidence="5" id="KW-0274">FAD</keyword>
<feature type="domain" description="FAD-binding PCMH-type" evidence="14">
    <location>
        <begin position="48"/>
        <end position="276"/>
    </location>
</feature>
<evidence type="ECO:0000256" key="3">
    <source>
        <dbReference type="ARBA" id="ARBA00022630"/>
    </source>
</evidence>
<dbReference type="InterPro" id="IPR017896">
    <property type="entry name" value="4Fe4S_Fe-S-bd"/>
</dbReference>
<proteinExistence type="inferred from homology"/>
<dbReference type="InterPro" id="IPR006094">
    <property type="entry name" value="Oxid_FAD_bind_N"/>
</dbReference>
<dbReference type="GO" id="GO:0071949">
    <property type="term" value="F:FAD binding"/>
    <property type="evidence" value="ECO:0007669"/>
    <property type="project" value="InterPro"/>
</dbReference>
<dbReference type="GO" id="GO:0046872">
    <property type="term" value="F:metal ion binding"/>
    <property type="evidence" value="ECO:0007669"/>
    <property type="project" value="UniProtKB-KW"/>
</dbReference>
<evidence type="ECO:0000256" key="6">
    <source>
        <dbReference type="ARBA" id="ARBA00022946"/>
    </source>
</evidence>
<evidence type="ECO:0000313" key="16">
    <source>
        <dbReference type="Proteomes" id="UP000243793"/>
    </source>
</evidence>
<dbReference type="GO" id="GO:1903457">
    <property type="term" value="P:lactate catabolic process"/>
    <property type="evidence" value="ECO:0007669"/>
    <property type="project" value="TreeGrafter"/>
</dbReference>
<dbReference type="KEGG" id="ocm:CBP12_10280"/>
<dbReference type="Pfam" id="PF01565">
    <property type="entry name" value="FAD_binding_4"/>
    <property type="match status" value="1"/>
</dbReference>
<feature type="coiled-coil region" evidence="11">
    <location>
        <begin position="341"/>
        <end position="368"/>
    </location>
</feature>
<dbReference type="Gene3D" id="1.10.45.10">
    <property type="entry name" value="Vanillyl-alcohol Oxidase, Chain A, domain 4"/>
    <property type="match status" value="1"/>
</dbReference>
<feature type="compositionally biased region" description="Basic and acidic residues" evidence="12">
    <location>
        <begin position="703"/>
        <end position="716"/>
    </location>
</feature>
<evidence type="ECO:0000256" key="1">
    <source>
        <dbReference type="ARBA" id="ARBA00001974"/>
    </source>
</evidence>
<sequence>MARHIYQGQLMDSHYQALLTQLADFLPSSRVIRDPALCLAYGTDASFYRLIPRMVLRLANTAEVIRVLELCSQHNIACTFRAAGTSLSGQAISDSVLITLTDDWRAYEISELGEIITLQPGVIGADANKYLAPFNRKIGPDPASINSCKIGGIAANNASGMCCGTAQNSYRTLAGMSLVLADGTYLDTRNELSKLKFAKRQPQLLQGLVKLQQQIKHQPALEERIRHKYRLKNTTGYSLNALVDFSDPFDMLSHLMIGSEGTLGFINDISYHTVPDHPYKASCLWVYANIEDTCLAVTELAKTEVSAVELMDGRALASIAHLTGMPSFIHALDLEAAALLIEVHGADVNELEQKCQQAMAAVADFNKIEEVPFTHDAVLCANLWAMRKGMFPAVGAVRDTGTTVVIEDVAFHVEHLAAAVRKLTALFEQFGYDEAIIFGHALAGNLHFVFTQGFDSEAERQRYGQFMAAVTQLVAVEYQGSLKAEHGTGRNMAPFVELEWGKDGYQLVQQIKALFDPQGILNPGVIVNNDAQAHLKHLKPLPAADPLIDKCIECGFCEAVCPSKNLSLTPRQRIVLYRELQRRQANNESHTDTLKQVFEYQGIATCAATGLCEQRCPVGINTGEMMRKLRSSRYQKFAPIARWTANHFAGTSKTIRLGLTTLDGARTLLGTSAVSKINNTLRKVTANKVPMWFPQLPSANAHRLEPSHGLAKHDKSPSYSSGASDFIKDQPLQPKLSSPEKSVAKVIYFPSCASRVLGQSPQAQDPRPLTEVTLSVLAKAGFEVIIPADLSRLCCGMPYHSKGLNQQYVTKNQELINHLWHVSEQGRWPVLMDTSPCAKLSIDSLKHTDKQALMVYEPVEFILDKALAKLSLNPLDETVMLHITCSSQRLGLSEKMLQLAQRCATKVIVPEHISCCGFAGDKGFTVPELNACALASLKAQVPQSCSRGFSNSRTCELGLSHHSGINYESILYLVDEVSQSRARP</sequence>
<dbReference type="FunFam" id="1.10.45.10:FF:000001">
    <property type="entry name" value="D-lactate dehydrogenase mitochondrial"/>
    <property type="match status" value="1"/>
</dbReference>
<evidence type="ECO:0000256" key="2">
    <source>
        <dbReference type="ARBA" id="ARBA00008000"/>
    </source>
</evidence>
<keyword evidence="8" id="KW-0408">Iron</keyword>